<organism evidence="1">
    <name type="scientific">Tanacetum cinerariifolium</name>
    <name type="common">Dalmatian daisy</name>
    <name type="synonym">Chrysanthemum cinerariifolium</name>
    <dbReference type="NCBI Taxonomy" id="118510"/>
    <lineage>
        <taxon>Eukaryota</taxon>
        <taxon>Viridiplantae</taxon>
        <taxon>Streptophyta</taxon>
        <taxon>Embryophyta</taxon>
        <taxon>Tracheophyta</taxon>
        <taxon>Spermatophyta</taxon>
        <taxon>Magnoliopsida</taxon>
        <taxon>eudicotyledons</taxon>
        <taxon>Gunneridae</taxon>
        <taxon>Pentapetalae</taxon>
        <taxon>asterids</taxon>
        <taxon>campanulids</taxon>
        <taxon>Asterales</taxon>
        <taxon>Asteraceae</taxon>
        <taxon>Asteroideae</taxon>
        <taxon>Anthemideae</taxon>
        <taxon>Anthemidinae</taxon>
        <taxon>Tanacetum</taxon>
    </lineage>
</organism>
<accession>A0A6L2MZ99</accession>
<evidence type="ECO:0000313" key="1">
    <source>
        <dbReference type="EMBL" id="GEU77604.1"/>
    </source>
</evidence>
<gene>
    <name evidence="1" type="ORF">Tci_049582</name>
</gene>
<sequence>MGEPSSPDCVFDFPMDEPEPHPVYDFFTPGPLPGYAGDPNNNNGWIKADVPLLGEFGAEVDEPMIDSVIDEVAKPIVKEEEQMVAPVIDVEEDIAMLFGDDDFSDDDSERFEDDKEVWEVNEEWLIAPVTPSLMRVVPLPSTYEVGGPSTAAEGQSFTLLTHGFPVPPSVIKDLSTHMGCLVIMGESLSPDRLFDFFVDEPESHPAYDFFAPELLPGYVGNPNNNNGWIEADVPLLGELGAEADERMVGLMIDEIAEPIVLMEEQMIALVIDAEEDIAMVFRDDDFSDDDSEGVEEEEVWEVNEEWLMAPVTPPLMPVVPQPSVYENLITRLGDIEYGHGQLVKKVIQVSDAEVAAGISIEETGPRVFPVEGHVQAVVQQRDTQIQQLKTMVSEMSSRESKMMQCILGMDMRLADLKRRPPRP</sequence>
<name>A0A6L2MZ99_TANCI</name>
<reference evidence="1" key="1">
    <citation type="journal article" date="2019" name="Sci. Rep.">
        <title>Draft genome of Tanacetum cinerariifolium, the natural source of mosquito coil.</title>
        <authorList>
            <person name="Yamashiro T."/>
            <person name="Shiraishi A."/>
            <person name="Satake H."/>
            <person name="Nakayama K."/>
        </authorList>
    </citation>
    <scope>NUCLEOTIDE SEQUENCE</scope>
</reference>
<proteinExistence type="predicted"/>
<comment type="caution">
    <text evidence="1">The sequence shown here is derived from an EMBL/GenBank/DDBJ whole genome shotgun (WGS) entry which is preliminary data.</text>
</comment>
<dbReference type="EMBL" id="BKCJ010007507">
    <property type="protein sequence ID" value="GEU77604.1"/>
    <property type="molecule type" value="Genomic_DNA"/>
</dbReference>
<dbReference type="AlphaFoldDB" id="A0A6L2MZ99"/>
<protein>
    <submittedName>
        <fullName evidence="1">Uncharacterized protein</fullName>
    </submittedName>
</protein>